<comment type="caution">
    <text evidence="1">The sequence shown here is derived from an EMBL/GenBank/DDBJ whole genome shotgun (WGS) entry which is preliminary data.</text>
</comment>
<evidence type="ECO:0008006" key="3">
    <source>
        <dbReference type="Google" id="ProtNLM"/>
    </source>
</evidence>
<name>A0ABT8BZZ6_9VIBR</name>
<dbReference type="RefSeq" id="WP_290313455.1">
    <property type="nucleotide sequence ID" value="NZ_JAUFQC010000031.1"/>
</dbReference>
<evidence type="ECO:0000313" key="1">
    <source>
        <dbReference type="EMBL" id="MDN3612705.1"/>
    </source>
</evidence>
<proteinExistence type="predicted"/>
<reference evidence="2" key="1">
    <citation type="journal article" date="2019" name="Int. J. Syst. Evol. Microbiol.">
        <title>The Global Catalogue of Microorganisms (GCM) 10K type strain sequencing project: providing services to taxonomists for standard genome sequencing and annotation.</title>
        <authorList>
            <consortium name="The Broad Institute Genomics Platform"/>
            <consortium name="The Broad Institute Genome Sequencing Center for Infectious Disease"/>
            <person name="Wu L."/>
            <person name="Ma J."/>
        </authorList>
    </citation>
    <scope>NUCLEOTIDE SEQUENCE [LARGE SCALE GENOMIC DNA]</scope>
    <source>
        <strain evidence="2">CECT 7398</strain>
    </source>
</reference>
<evidence type="ECO:0000313" key="2">
    <source>
        <dbReference type="Proteomes" id="UP001238540"/>
    </source>
</evidence>
<protein>
    <recommendedName>
        <fullName evidence="3">Solute-binding protein family 3/N-terminal domain-containing protein</fullName>
    </recommendedName>
</protein>
<accession>A0ABT8BZZ6</accession>
<sequence>MFTYGRFFYVHKDNQPLADAIKQGMEAALSDGSLIELLKTHPFSKDALGKADLQNRVKINIESPGTNDSFKILMKNGGISPKFNRPSPRRPPSFSAMFVQGYDAGLQRLNVTTIMTNGMT</sequence>
<dbReference type="EMBL" id="JAUFQC010000031">
    <property type="protein sequence ID" value="MDN3612705.1"/>
    <property type="molecule type" value="Genomic_DNA"/>
</dbReference>
<gene>
    <name evidence="1" type="ORF">QWZ16_24335</name>
</gene>
<organism evidence="1 2">
    <name type="scientific">Vibrio ostreicida</name>
    <dbReference type="NCBI Taxonomy" id="526588"/>
    <lineage>
        <taxon>Bacteria</taxon>
        <taxon>Pseudomonadati</taxon>
        <taxon>Pseudomonadota</taxon>
        <taxon>Gammaproteobacteria</taxon>
        <taxon>Vibrionales</taxon>
        <taxon>Vibrionaceae</taxon>
        <taxon>Vibrio</taxon>
    </lineage>
</organism>
<dbReference type="Proteomes" id="UP001238540">
    <property type="component" value="Unassembled WGS sequence"/>
</dbReference>
<keyword evidence="2" id="KW-1185">Reference proteome</keyword>